<evidence type="ECO:0000256" key="4">
    <source>
        <dbReference type="ARBA" id="ARBA00022519"/>
    </source>
</evidence>
<evidence type="ECO:0000256" key="2">
    <source>
        <dbReference type="ARBA" id="ARBA00005745"/>
    </source>
</evidence>
<dbReference type="GO" id="GO:0005886">
    <property type="term" value="C:plasma membrane"/>
    <property type="evidence" value="ECO:0007669"/>
    <property type="project" value="UniProtKB-SubCell"/>
</dbReference>
<dbReference type="Gene3D" id="1.20.81.30">
    <property type="entry name" value="Type II secretion system (T2SS), domain F"/>
    <property type="match status" value="2"/>
</dbReference>
<organism evidence="10 11">
    <name type="scientific">Candidatus Azambacteria bacterium RBG_16_47_10</name>
    <dbReference type="NCBI Taxonomy" id="1797292"/>
    <lineage>
        <taxon>Bacteria</taxon>
        <taxon>Candidatus Azamiibacteriota</taxon>
    </lineage>
</organism>
<keyword evidence="5 8" id="KW-0812">Transmembrane</keyword>
<dbReference type="Proteomes" id="UP000176639">
    <property type="component" value="Unassembled WGS sequence"/>
</dbReference>
<name>A0A1F5B1B7_9BACT</name>
<dbReference type="InterPro" id="IPR018076">
    <property type="entry name" value="T2SS_GspF_dom"/>
</dbReference>
<evidence type="ECO:0000256" key="3">
    <source>
        <dbReference type="ARBA" id="ARBA00022475"/>
    </source>
</evidence>
<feature type="transmembrane region" description="Helical" evidence="8">
    <location>
        <begin position="123"/>
        <end position="145"/>
    </location>
</feature>
<dbReference type="PANTHER" id="PTHR30012:SF0">
    <property type="entry name" value="TYPE II SECRETION SYSTEM PROTEIN F-RELATED"/>
    <property type="match status" value="1"/>
</dbReference>
<dbReference type="AlphaFoldDB" id="A0A1F5B1B7"/>
<dbReference type="InterPro" id="IPR003004">
    <property type="entry name" value="GspF/PilC"/>
</dbReference>
<keyword evidence="6 8" id="KW-1133">Transmembrane helix</keyword>
<evidence type="ECO:0000259" key="9">
    <source>
        <dbReference type="Pfam" id="PF00482"/>
    </source>
</evidence>
<keyword evidence="4" id="KW-0997">Cell inner membrane</keyword>
<dbReference type="PRINTS" id="PR00812">
    <property type="entry name" value="BCTERIALGSPF"/>
</dbReference>
<feature type="domain" description="Type II secretion system protein GspF" evidence="9">
    <location>
        <begin position="229"/>
        <end position="346"/>
    </location>
</feature>
<gene>
    <name evidence="10" type="ORF">A2Z10_01640</name>
</gene>
<evidence type="ECO:0000256" key="1">
    <source>
        <dbReference type="ARBA" id="ARBA00004429"/>
    </source>
</evidence>
<feature type="transmembrane region" description="Helical" evidence="8">
    <location>
        <begin position="328"/>
        <end position="349"/>
    </location>
</feature>
<keyword evidence="3" id="KW-1003">Cell membrane</keyword>
<evidence type="ECO:0000256" key="8">
    <source>
        <dbReference type="SAM" id="Phobius"/>
    </source>
</evidence>
<dbReference type="EMBL" id="MEYI01000003">
    <property type="protein sequence ID" value="OGD24406.1"/>
    <property type="molecule type" value="Genomic_DNA"/>
</dbReference>
<evidence type="ECO:0000313" key="11">
    <source>
        <dbReference type="Proteomes" id="UP000176639"/>
    </source>
</evidence>
<dbReference type="InterPro" id="IPR042094">
    <property type="entry name" value="T2SS_GspF_sf"/>
</dbReference>
<comment type="caution">
    <text evidence="10">The sequence shown here is derived from an EMBL/GenBank/DDBJ whole genome shotgun (WGS) entry which is preliminary data.</text>
</comment>
<comment type="similarity">
    <text evidence="2">Belongs to the GSP F family.</text>
</comment>
<dbReference type="PANTHER" id="PTHR30012">
    <property type="entry name" value="GENERAL SECRETION PATHWAY PROTEIN"/>
    <property type="match status" value="1"/>
</dbReference>
<feature type="transmembrane region" description="Helical" evidence="8">
    <location>
        <begin position="165"/>
        <end position="195"/>
    </location>
</feature>
<accession>A0A1F5B1B7</accession>
<evidence type="ECO:0000256" key="7">
    <source>
        <dbReference type="ARBA" id="ARBA00023136"/>
    </source>
</evidence>
<dbReference type="Pfam" id="PF00482">
    <property type="entry name" value="T2SSF"/>
    <property type="match status" value="2"/>
</dbReference>
<reference evidence="10 11" key="1">
    <citation type="journal article" date="2016" name="Nat. Commun.">
        <title>Thousands of microbial genomes shed light on interconnected biogeochemical processes in an aquifer system.</title>
        <authorList>
            <person name="Anantharaman K."/>
            <person name="Brown C.T."/>
            <person name="Hug L.A."/>
            <person name="Sharon I."/>
            <person name="Castelle C.J."/>
            <person name="Probst A.J."/>
            <person name="Thomas B.C."/>
            <person name="Singh A."/>
            <person name="Wilkins M.J."/>
            <person name="Karaoz U."/>
            <person name="Brodie E.L."/>
            <person name="Williams K.H."/>
            <person name="Hubbard S.S."/>
            <person name="Banfield J.F."/>
        </authorList>
    </citation>
    <scope>NUCLEOTIDE SEQUENCE [LARGE SCALE GENOMIC DNA]</scope>
</reference>
<evidence type="ECO:0000256" key="6">
    <source>
        <dbReference type="ARBA" id="ARBA00022989"/>
    </source>
</evidence>
<proteinExistence type="inferred from homology"/>
<protein>
    <recommendedName>
        <fullName evidence="9">Type II secretion system protein GspF domain-containing protein</fullName>
    </recommendedName>
</protein>
<feature type="domain" description="Type II secretion system protein GspF" evidence="9">
    <location>
        <begin position="23"/>
        <end position="146"/>
    </location>
</feature>
<evidence type="ECO:0000313" key="10">
    <source>
        <dbReference type="EMBL" id="OGD24406.1"/>
    </source>
</evidence>
<keyword evidence="7 8" id="KW-0472">Membrane</keyword>
<evidence type="ECO:0000256" key="5">
    <source>
        <dbReference type="ARBA" id="ARBA00022692"/>
    </source>
</evidence>
<sequence length="355" mass="39423">MRDPKRKRNHNSMRVSDREKLVFTKNIAVMIRASIPLAQAMKSQAEQATNPIFRAILRESAHDIEAGQKFSFALEKYPRVFSGFYVHVVRAAEKAGTLEHNLEYLAEHIEANMVFKKTLASALIYPAFIMSAIAAVGVLFGYSVLPTITELLLSFDVEPPLATKIVLFALLGFQRYGVVILLGIIAAVLSTYVYIQTPQGTDFFTRILLHLPVLGGIFRRVYLAQSAKILGTLLKSGVPIHESLAILADSMENATFRDAIRRIVPEVLKGNPISPFLQKKLFPPLYVQMIEVGEKSASMEKNLDFLAAFYQKEVDHSMKNILSLLEPVLLIIVGVAVLLLALAILGPIYQTIGDI</sequence>
<comment type="subcellular location">
    <subcellularLocation>
        <location evidence="1">Cell inner membrane</location>
        <topology evidence="1">Multi-pass membrane protein</topology>
    </subcellularLocation>
</comment>
<dbReference type="FunFam" id="1.20.81.30:FF:000001">
    <property type="entry name" value="Type II secretion system protein F"/>
    <property type="match status" value="2"/>
</dbReference>